<proteinExistence type="predicted"/>
<gene>
    <name evidence="2" type="ORF">Bca52824_014028</name>
</gene>
<protein>
    <submittedName>
        <fullName evidence="2">Uncharacterized protein</fullName>
    </submittedName>
</protein>
<accession>A0A8X8B315</accession>
<dbReference type="AlphaFoldDB" id="A0A8X8B315"/>
<reference evidence="2 3" key="1">
    <citation type="submission" date="2020-02" db="EMBL/GenBank/DDBJ databases">
        <authorList>
            <person name="Ma Q."/>
            <person name="Huang Y."/>
            <person name="Song X."/>
            <person name="Pei D."/>
        </authorList>
    </citation>
    <scope>NUCLEOTIDE SEQUENCE [LARGE SCALE GENOMIC DNA]</scope>
    <source>
        <strain evidence="2">Sxm20200214</strain>
        <tissue evidence="2">Leaf</tissue>
    </source>
</reference>
<dbReference type="Proteomes" id="UP000886595">
    <property type="component" value="Unassembled WGS sequence"/>
</dbReference>
<keyword evidence="1" id="KW-0472">Membrane</keyword>
<sequence>MVIETLMPTTVNSVSTQNTFNPIHEPNYDHGESIFGESTSRLRAIDQKQFNKLTLLKTKAQEMLTNNEITKPVATMDSPWATALIGFALMFIIKLLSAVSKSNSPKGKKTYSHKQEPSIGYAFNAKSTTRKLTTSLVGSSYEAQVARCVRRLKQSVSGEEEEARERRDMVSRPLMQTSSTNVYDLDLIGFTESQLLYEIVESQT</sequence>
<name>A0A8X8B315_BRACI</name>
<comment type="caution">
    <text evidence="2">The sequence shown here is derived from an EMBL/GenBank/DDBJ whole genome shotgun (WGS) entry which is preliminary data.</text>
</comment>
<feature type="transmembrane region" description="Helical" evidence="1">
    <location>
        <begin position="80"/>
        <end position="99"/>
    </location>
</feature>
<dbReference type="EMBL" id="JAAMPC010000003">
    <property type="protein sequence ID" value="KAG2320815.1"/>
    <property type="molecule type" value="Genomic_DNA"/>
</dbReference>
<keyword evidence="1" id="KW-0812">Transmembrane</keyword>
<keyword evidence="3" id="KW-1185">Reference proteome</keyword>
<evidence type="ECO:0000313" key="2">
    <source>
        <dbReference type="EMBL" id="KAG2320815.1"/>
    </source>
</evidence>
<keyword evidence="1" id="KW-1133">Transmembrane helix</keyword>
<evidence type="ECO:0000313" key="3">
    <source>
        <dbReference type="Proteomes" id="UP000886595"/>
    </source>
</evidence>
<organism evidence="2 3">
    <name type="scientific">Brassica carinata</name>
    <name type="common">Ethiopian mustard</name>
    <name type="synonym">Abyssinian cabbage</name>
    <dbReference type="NCBI Taxonomy" id="52824"/>
    <lineage>
        <taxon>Eukaryota</taxon>
        <taxon>Viridiplantae</taxon>
        <taxon>Streptophyta</taxon>
        <taxon>Embryophyta</taxon>
        <taxon>Tracheophyta</taxon>
        <taxon>Spermatophyta</taxon>
        <taxon>Magnoliopsida</taxon>
        <taxon>eudicotyledons</taxon>
        <taxon>Gunneridae</taxon>
        <taxon>Pentapetalae</taxon>
        <taxon>rosids</taxon>
        <taxon>malvids</taxon>
        <taxon>Brassicales</taxon>
        <taxon>Brassicaceae</taxon>
        <taxon>Brassiceae</taxon>
        <taxon>Brassica</taxon>
    </lineage>
</organism>
<evidence type="ECO:0000256" key="1">
    <source>
        <dbReference type="SAM" id="Phobius"/>
    </source>
</evidence>